<keyword evidence="3" id="KW-1185">Reference proteome</keyword>
<dbReference type="EMBL" id="BQNB010017040">
    <property type="protein sequence ID" value="GJT58693.1"/>
    <property type="molecule type" value="Genomic_DNA"/>
</dbReference>
<evidence type="ECO:0000313" key="2">
    <source>
        <dbReference type="EMBL" id="GJT58693.1"/>
    </source>
</evidence>
<comment type="caution">
    <text evidence="2">The sequence shown here is derived from an EMBL/GenBank/DDBJ whole genome shotgun (WGS) entry which is preliminary data.</text>
</comment>
<protein>
    <submittedName>
        <fullName evidence="2">Uncharacterized protein</fullName>
    </submittedName>
</protein>
<sequence length="161" mass="18227">MCVYFEWAISSLPNGIDSNPDNYPPHHEDPLLIRDALFYPRPLGKTLKHVRVTHPHAFSDDLYLVDHVMIPLSERSVFKIMPSGKRPHLPTPTPSESSESTSSSSRQEEENDLINNFTLDPIPYINQLPPIEGGESSEFKQTKGMFKCLGHFISNPGKKKK</sequence>
<feature type="region of interest" description="Disordered" evidence="1">
    <location>
        <begin position="81"/>
        <end position="110"/>
    </location>
</feature>
<reference evidence="2" key="2">
    <citation type="submission" date="2022-01" db="EMBL/GenBank/DDBJ databases">
        <authorList>
            <person name="Yamashiro T."/>
            <person name="Shiraishi A."/>
            <person name="Satake H."/>
            <person name="Nakayama K."/>
        </authorList>
    </citation>
    <scope>NUCLEOTIDE SEQUENCE</scope>
</reference>
<proteinExistence type="predicted"/>
<evidence type="ECO:0000313" key="3">
    <source>
        <dbReference type="Proteomes" id="UP001151760"/>
    </source>
</evidence>
<reference evidence="2" key="1">
    <citation type="journal article" date="2022" name="Int. J. Mol. Sci.">
        <title>Draft Genome of Tanacetum Coccineum: Genomic Comparison of Closely Related Tanacetum-Family Plants.</title>
        <authorList>
            <person name="Yamashiro T."/>
            <person name="Shiraishi A."/>
            <person name="Nakayama K."/>
            <person name="Satake H."/>
        </authorList>
    </citation>
    <scope>NUCLEOTIDE SEQUENCE</scope>
</reference>
<name>A0ABQ5F5Q7_9ASTR</name>
<evidence type="ECO:0000256" key="1">
    <source>
        <dbReference type="SAM" id="MobiDB-lite"/>
    </source>
</evidence>
<accession>A0ABQ5F5Q7</accession>
<organism evidence="2 3">
    <name type="scientific">Tanacetum coccineum</name>
    <dbReference type="NCBI Taxonomy" id="301880"/>
    <lineage>
        <taxon>Eukaryota</taxon>
        <taxon>Viridiplantae</taxon>
        <taxon>Streptophyta</taxon>
        <taxon>Embryophyta</taxon>
        <taxon>Tracheophyta</taxon>
        <taxon>Spermatophyta</taxon>
        <taxon>Magnoliopsida</taxon>
        <taxon>eudicotyledons</taxon>
        <taxon>Gunneridae</taxon>
        <taxon>Pentapetalae</taxon>
        <taxon>asterids</taxon>
        <taxon>campanulids</taxon>
        <taxon>Asterales</taxon>
        <taxon>Asteraceae</taxon>
        <taxon>Asteroideae</taxon>
        <taxon>Anthemideae</taxon>
        <taxon>Anthemidinae</taxon>
        <taxon>Tanacetum</taxon>
    </lineage>
</organism>
<feature type="compositionally biased region" description="Low complexity" evidence="1">
    <location>
        <begin position="94"/>
        <end position="105"/>
    </location>
</feature>
<gene>
    <name evidence="2" type="ORF">Tco_1002226</name>
</gene>
<dbReference type="Proteomes" id="UP001151760">
    <property type="component" value="Unassembled WGS sequence"/>
</dbReference>